<name>A0ABP7N4C5_9GAMM</name>
<evidence type="ECO:0000313" key="3">
    <source>
        <dbReference type="Proteomes" id="UP001501565"/>
    </source>
</evidence>
<evidence type="ECO:0000313" key="2">
    <source>
        <dbReference type="EMBL" id="GAA3936629.1"/>
    </source>
</evidence>
<evidence type="ECO:0000256" key="1">
    <source>
        <dbReference type="SAM" id="MobiDB-lite"/>
    </source>
</evidence>
<proteinExistence type="predicted"/>
<comment type="caution">
    <text evidence="2">The sequence shown here is derived from an EMBL/GenBank/DDBJ whole genome shotgun (WGS) entry which is preliminary data.</text>
</comment>
<protein>
    <submittedName>
        <fullName evidence="2">Uncharacterized protein</fullName>
    </submittedName>
</protein>
<dbReference type="RefSeq" id="WP_344800028.1">
    <property type="nucleotide sequence ID" value="NZ_BAABBN010000012.1"/>
</dbReference>
<organism evidence="2 3">
    <name type="scientific">Litoribacillus peritrichatus</name>
    <dbReference type="NCBI Taxonomy" id="718191"/>
    <lineage>
        <taxon>Bacteria</taxon>
        <taxon>Pseudomonadati</taxon>
        <taxon>Pseudomonadota</taxon>
        <taxon>Gammaproteobacteria</taxon>
        <taxon>Oceanospirillales</taxon>
        <taxon>Oceanospirillaceae</taxon>
        <taxon>Litoribacillus</taxon>
    </lineage>
</organism>
<keyword evidence="3" id="KW-1185">Reference proteome</keyword>
<gene>
    <name evidence="2" type="ORF">GCM10022277_36270</name>
</gene>
<accession>A0ABP7N4C5</accession>
<dbReference type="Proteomes" id="UP001501565">
    <property type="component" value="Unassembled WGS sequence"/>
</dbReference>
<feature type="compositionally biased region" description="Basic and acidic residues" evidence="1">
    <location>
        <begin position="1"/>
        <end position="18"/>
    </location>
</feature>
<feature type="region of interest" description="Disordered" evidence="1">
    <location>
        <begin position="1"/>
        <end position="25"/>
    </location>
</feature>
<sequence>MPTREEKKKLKEKARERSNPSFNLLGPDGKEVAKVLYKGFDFPWLYGNLQPSENFSDYSELFEKVSSLKKLEEESSESGNEELEEKYSDEARNILNKISDMGFKILNRKGEEIKYTTFNIVGLEWEYK</sequence>
<reference evidence="3" key="1">
    <citation type="journal article" date="2019" name="Int. J. Syst. Evol. Microbiol.">
        <title>The Global Catalogue of Microorganisms (GCM) 10K type strain sequencing project: providing services to taxonomists for standard genome sequencing and annotation.</title>
        <authorList>
            <consortium name="The Broad Institute Genomics Platform"/>
            <consortium name="The Broad Institute Genome Sequencing Center for Infectious Disease"/>
            <person name="Wu L."/>
            <person name="Ma J."/>
        </authorList>
    </citation>
    <scope>NUCLEOTIDE SEQUENCE [LARGE SCALE GENOMIC DNA]</scope>
    <source>
        <strain evidence="3">JCM 17551</strain>
    </source>
</reference>
<dbReference type="EMBL" id="BAABBN010000012">
    <property type="protein sequence ID" value="GAA3936629.1"/>
    <property type="molecule type" value="Genomic_DNA"/>
</dbReference>